<reference evidence="4" key="1">
    <citation type="submission" date="2025-08" db="UniProtKB">
        <authorList>
            <consortium name="RefSeq"/>
        </authorList>
    </citation>
    <scope>IDENTIFICATION</scope>
    <source>
        <tissue evidence="4">Sperm</tissue>
    </source>
</reference>
<evidence type="ECO:0000256" key="2">
    <source>
        <dbReference type="ARBA" id="ARBA00017657"/>
    </source>
</evidence>
<comment type="similarity">
    <text evidence="1">Belongs to the FAM136 family.</text>
</comment>
<name>A0AAJ7SVX2_PETMA</name>
<dbReference type="PANTHER" id="PTHR21096">
    <property type="entry name" value="PROTEIN FAM136A"/>
    <property type="match status" value="1"/>
</dbReference>
<dbReference type="GeneID" id="116940606"/>
<accession>A0AAJ7SVX2</accession>
<protein>
    <recommendedName>
        <fullName evidence="2">Protein FAM136A</fullName>
    </recommendedName>
</protein>
<proteinExistence type="inferred from homology"/>
<dbReference type="Pfam" id="PF05811">
    <property type="entry name" value="DUF842"/>
    <property type="match status" value="1"/>
</dbReference>
<dbReference type="KEGG" id="pmrn:116940606"/>
<gene>
    <name evidence="4" type="primary">FAM136A</name>
</gene>
<dbReference type="InterPro" id="IPR008560">
    <property type="entry name" value="DUF842_euk"/>
</dbReference>
<dbReference type="CTD" id="84908"/>
<dbReference type="GO" id="GO:0005737">
    <property type="term" value="C:cytoplasm"/>
    <property type="evidence" value="ECO:0007669"/>
    <property type="project" value="TreeGrafter"/>
</dbReference>
<sequence length="140" mass="15719">MDGVEAAQTKVQDAVNGMVDKLEREHIRKMQARMFRCSAECCENSAASMSAVHHCIERCHAPLVQAQSIVTNELERFQNRLQRCAMSCSDKAKDSFDSGTKEQVVKQQLESCVRACADEHQDLIPNATRRLHDTLSSLPQ</sequence>
<evidence type="ECO:0000313" key="4">
    <source>
        <dbReference type="RefSeq" id="XP_032806547.1"/>
    </source>
</evidence>
<dbReference type="AlphaFoldDB" id="A0AAJ7SVX2"/>
<dbReference type="Proteomes" id="UP001318040">
    <property type="component" value="Chromosome 9"/>
</dbReference>
<dbReference type="RefSeq" id="XP_032806547.1">
    <property type="nucleotide sequence ID" value="XM_032950656.1"/>
</dbReference>
<organism evidence="3 4">
    <name type="scientific">Petromyzon marinus</name>
    <name type="common">Sea lamprey</name>
    <dbReference type="NCBI Taxonomy" id="7757"/>
    <lineage>
        <taxon>Eukaryota</taxon>
        <taxon>Metazoa</taxon>
        <taxon>Chordata</taxon>
        <taxon>Craniata</taxon>
        <taxon>Vertebrata</taxon>
        <taxon>Cyclostomata</taxon>
        <taxon>Hyperoartia</taxon>
        <taxon>Petromyzontiformes</taxon>
        <taxon>Petromyzontidae</taxon>
        <taxon>Petromyzon</taxon>
    </lineage>
</organism>
<keyword evidence="3" id="KW-1185">Reference proteome</keyword>
<evidence type="ECO:0000313" key="3">
    <source>
        <dbReference type="Proteomes" id="UP001318040"/>
    </source>
</evidence>
<evidence type="ECO:0000256" key="1">
    <source>
        <dbReference type="ARBA" id="ARBA00009952"/>
    </source>
</evidence>
<dbReference type="PANTHER" id="PTHR21096:SF0">
    <property type="entry name" value="PROTEIN FAM136A"/>
    <property type="match status" value="1"/>
</dbReference>